<dbReference type="InterPro" id="IPR013324">
    <property type="entry name" value="RNA_pol_sigma_r3/r4-like"/>
</dbReference>
<protein>
    <recommendedName>
        <fullName evidence="1">PhyR sigma4 domain-containing protein</fullName>
    </recommendedName>
</protein>
<dbReference type="Proteomes" id="UP001595607">
    <property type="component" value="Unassembled WGS sequence"/>
</dbReference>
<feature type="domain" description="PhyR sigma4" evidence="1">
    <location>
        <begin position="117"/>
        <end position="149"/>
    </location>
</feature>
<evidence type="ECO:0000313" key="3">
    <source>
        <dbReference type="Proteomes" id="UP001595607"/>
    </source>
</evidence>
<proteinExistence type="predicted"/>
<dbReference type="Pfam" id="PF22233">
    <property type="entry name" value="PhyR_sigma-like"/>
    <property type="match status" value="1"/>
</dbReference>
<dbReference type="EMBL" id="JBHRVA010000003">
    <property type="protein sequence ID" value="MFC3303309.1"/>
    <property type="molecule type" value="Genomic_DNA"/>
</dbReference>
<evidence type="ECO:0000313" key="2">
    <source>
        <dbReference type="EMBL" id="MFC3303309.1"/>
    </source>
</evidence>
<dbReference type="InterPro" id="IPR053867">
    <property type="entry name" value="PhyR_sigma4"/>
</dbReference>
<reference evidence="3" key="1">
    <citation type="journal article" date="2019" name="Int. J. Syst. Evol. Microbiol.">
        <title>The Global Catalogue of Microorganisms (GCM) 10K type strain sequencing project: providing services to taxonomists for standard genome sequencing and annotation.</title>
        <authorList>
            <consortium name="The Broad Institute Genomics Platform"/>
            <consortium name="The Broad Institute Genome Sequencing Center for Infectious Disease"/>
            <person name="Wu L."/>
            <person name="Ma J."/>
        </authorList>
    </citation>
    <scope>NUCLEOTIDE SEQUENCE [LARGE SCALE GENOMIC DNA]</scope>
    <source>
        <strain evidence="3">KCTC 22245</strain>
    </source>
</reference>
<comment type="caution">
    <text evidence="2">The sequence shown here is derived from an EMBL/GenBank/DDBJ whole genome shotgun (WGS) entry which is preliminary data.</text>
</comment>
<name>A0ABV7MCW5_9PROT</name>
<dbReference type="Gene3D" id="1.20.140.160">
    <property type="match status" value="1"/>
</dbReference>
<keyword evidence="3" id="KW-1185">Reference proteome</keyword>
<evidence type="ECO:0000259" key="1">
    <source>
        <dbReference type="Pfam" id="PF22233"/>
    </source>
</evidence>
<dbReference type="RefSeq" id="WP_378993031.1">
    <property type="nucleotide sequence ID" value="NZ_JBHRVA010000003.1"/>
</dbReference>
<sequence length="167" mass="18566">MYGSELKVFQIERTFSLVVQGHLSYVGTMQQTPHPGSDSIFARLSRFALCIAPSSSHAYDALEAVTPLASGGEELILREAFRQLLSHLDAVQDDAVSYMGLPPRSIVARFSFLPYHQRVAFALVVIEEFEIADAAEIMGLDEEDVRVLLLATRDFLFTSRLTERADA</sequence>
<organism evidence="2 3">
    <name type="scientific">Parvularcula lutaonensis</name>
    <dbReference type="NCBI Taxonomy" id="491923"/>
    <lineage>
        <taxon>Bacteria</taxon>
        <taxon>Pseudomonadati</taxon>
        <taxon>Pseudomonadota</taxon>
        <taxon>Alphaproteobacteria</taxon>
        <taxon>Parvularculales</taxon>
        <taxon>Parvularculaceae</taxon>
        <taxon>Parvularcula</taxon>
    </lineage>
</organism>
<dbReference type="SUPFAM" id="SSF88659">
    <property type="entry name" value="Sigma3 and sigma4 domains of RNA polymerase sigma factors"/>
    <property type="match status" value="1"/>
</dbReference>
<accession>A0ABV7MCW5</accession>
<gene>
    <name evidence="2" type="ORF">ACFONP_11255</name>
</gene>